<feature type="transmembrane region" description="Helical" evidence="9">
    <location>
        <begin position="83"/>
        <end position="108"/>
    </location>
</feature>
<evidence type="ECO:0000256" key="2">
    <source>
        <dbReference type="ARBA" id="ARBA00009047"/>
    </source>
</evidence>
<keyword evidence="4" id="KW-1003">Cell membrane</keyword>
<feature type="transmembrane region" description="Helical" evidence="9">
    <location>
        <begin position="514"/>
        <end position="536"/>
    </location>
</feature>
<feature type="domain" description="ABC transmembrane type-1" evidence="10">
    <location>
        <begin position="46"/>
        <end position="259"/>
    </location>
</feature>
<proteinExistence type="inferred from homology"/>
<dbReference type="PROSITE" id="PS50928">
    <property type="entry name" value="ABC_TM1"/>
    <property type="match status" value="2"/>
</dbReference>
<protein>
    <submittedName>
        <fullName evidence="11">ABC transporter permease</fullName>
    </submittedName>
</protein>
<evidence type="ECO:0000259" key="10">
    <source>
        <dbReference type="PROSITE" id="PS50928"/>
    </source>
</evidence>
<feature type="transmembrane region" description="Helical" evidence="9">
    <location>
        <begin position="337"/>
        <end position="361"/>
    </location>
</feature>
<evidence type="ECO:0000313" key="11">
    <source>
        <dbReference type="EMBL" id="EZQ02268.1"/>
    </source>
</evidence>
<dbReference type="PANTHER" id="PTHR32243:SF50">
    <property type="entry name" value="MALTOSE_MALTODEXTRIN TRANSPORT SYSTEM PERMEASE PROTEIN MALG"/>
    <property type="match status" value="1"/>
</dbReference>
<accession>A0A031LL33</accession>
<feature type="transmembrane region" description="Helical" evidence="9">
    <location>
        <begin position="173"/>
        <end position="197"/>
    </location>
</feature>
<organism evidence="11 12">
    <name type="scientific">Candidatus Acidianus copahuensis</name>
    <dbReference type="NCBI Taxonomy" id="1160895"/>
    <lineage>
        <taxon>Archaea</taxon>
        <taxon>Thermoproteota</taxon>
        <taxon>Thermoprotei</taxon>
        <taxon>Sulfolobales</taxon>
        <taxon>Sulfolobaceae</taxon>
        <taxon>Acidianus</taxon>
    </lineage>
</organism>
<dbReference type="Gene3D" id="1.10.3720.10">
    <property type="entry name" value="MetI-like"/>
    <property type="match status" value="2"/>
</dbReference>
<feature type="domain" description="ABC transmembrane type-1" evidence="10">
    <location>
        <begin position="341"/>
        <end position="535"/>
    </location>
</feature>
<comment type="subcellular location">
    <subcellularLocation>
        <location evidence="1 9">Cell membrane</location>
        <topology evidence="1 9">Multi-pass membrane protein</topology>
    </subcellularLocation>
</comment>
<evidence type="ECO:0000256" key="1">
    <source>
        <dbReference type="ARBA" id="ARBA00004651"/>
    </source>
</evidence>
<sequence length="551" mass="61682">MRSSTYYLVYIIIFGLIPFVSTFAIVGDDPKAIVQVFSSVPVDIVIYNTLIFSFFTALFSSILGLLLAVMVDMLHKGKRLISLLIMLPYTIPFTSSALIWGISLYGKYGWFSYFLHLPYDILYFSSTSIWGVTLVSIWSSIPMAFLILLSAIRGIPKEMREVSAIDNMPLSKFYGEIALPFLGKAFWLSFLLEFVLAMGNFDLPYVLTSGGPGFSSTTLPLLVFDEMFDYGNFPGGAFASIILGAISTIPAIALLFLLVRKTNKVKLLPSLKLNIPDKVFKSLIYVISSFLIFFLVFPVYWMFLVSLRSASLDFRSPPVLLPVSLDDHYLISSFISAIPYLVTSIVVAILASTFTVFLSLPAGYETAQGTWRWILPLSIYIYSLPSTSYVIPLFLMFEHSGLLNNWLSLILSFPIFTATFGVWVFYNFFIDFPRGYNDAAEVFSIKRKMWRIVIPLSKSSTFSVFLLSFIFSWHMLFYPLIFSSSPYNFSFPPQGSETVTIFALLALGDESVNWGILASSALVAALPVMIVTVFAIDRILKGSAEGGIKFI</sequence>
<dbReference type="Proteomes" id="UP000024332">
    <property type="component" value="Unassembled WGS sequence"/>
</dbReference>
<keyword evidence="12" id="KW-1185">Reference proteome</keyword>
<comment type="caution">
    <text evidence="11">The sequence shown here is derived from an EMBL/GenBank/DDBJ whole genome shotgun (WGS) entry which is preliminary data.</text>
</comment>
<keyword evidence="8 9" id="KW-0472">Membrane</keyword>
<dbReference type="Pfam" id="PF00528">
    <property type="entry name" value="BPD_transp_1"/>
    <property type="match status" value="2"/>
</dbReference>
<dbReference type="InterPro" id="IPR035906">
    <property type="entry name" value="MetI-like_sf"/>
</dbReference>
<feature type="transmembrane region" description="Helical" evidence="9">
    <location>
        <begin position="406"/>
        <end position="429"/>
    </location>
</feature>
<evidence type="ECO:0000256" key="8">
    <source>
        <dbReference type="ARBA" id="ARBA00023136"/>
    </source>
</evidence>
<evidence type="ECO:0000256" key="3">
    <source>
        <dbReference type="ARBA" id="ARBA00022448"/>
    </source>
</evidence>
<feature type="transmembrane region" description="Helical" evidence="9">
    <location>
        <begin position="7"/>
        <end position="26"/>
    </location>
</feature>
<keyword evidence="5" id="KW-0762">Sugar transport</keyword>
<feature type="transmembrane region" description="Helical" evidence="9">
    <location>
        <begin position="128"/>
        <end position="152"/>
    </location>
</feature>
<feature type="transmembrane region" description="Helical" evidence="9">
    <location>
        <begin position="46"/>
        <end position="71"/>
    </location>
</feature>
<dbReference type="GO" id="GO:0005886">
    <property type="term" value="C:plasma membrane"/>
    <property type="evidence" value="ECO:0007669"/>
    <property type="project" value="UniProtKB-SubCell"/>
</dbReference>
<feature type="transmembrane region" description="Helical" evidence="9">
    <location>
        <begin position="279"/>
        <end position="303"/>
    </location>
</feature>
<feature type="transmembrane region" description="Helical" evidence="9">
    <location>
        <begin position="450"/>
        <end position="476"/>
    </location>
</feature>
<dbReference type="AlphaFoldDB" id="A0A031LL33"/>
<reference evidence="11 12" key="1">
    <citation type="submission" date="2014-03" db="EMBL/GenBank/DDBJ databases">
        <title>Draft genome sequence of the novel thermoacidophilic archaea Acidianus copahuensis ALE1 strain, isolated from Copahue volcanic area in Neuquen Argentina.</title>
        <authorList>
            <person name="Urbieta M.S."/>
            <person name="Rascovan N."/>
            <person name="Castro C."/>
            <person name="Revale S."/>
            <person name="Giaveno M.A."/>
            <person name="Vazquez M.P."/>
            <person name="Donati E.R."/>
        </authorList>
    </citation>
    <scope>NUCLEOTIDE SEQUENCE [LARGE SCALE GENOMIC DNA]</scope>
    <source>
        <strain evidence="11 12">ALE1</strain>
    </source>
</reference>
<keyword evidence="3 9" id="KW-0813">Transport</keyword>
<feature type="transmembrane region" description="Helical" evidence="9">
    <location>
        <begin position="237"/>
        <end position="259"/>
    </location>
</feature>
<dbReference type="InterPro" id="IPR000515">
    <property type="entry name" value="MetI-like"/>
</dbReference>
<name>A0A031LL33_9CREN</name>
<keyword evidence="7 9" id="KW-1133">Transmembrane helix</keyword>
<comment type="similarity">
    <text evidence="2">Belongs to the binding-protein-dependent transport system permease family. MalFG subfamily.</text>
</comment>
<dbReference type="EMBL" id="JFZT01000052">
    <property type="protein sequence ID" value="EZQ02268.1"/>
    <property type="molecule type" value="Genomic_DNA"/>
</dbReference>
<dbReference type="SUPFAM" id="SSF161098">
    <property type="entry name" value="MetI-like"/>
    <property type="match status" value="2"/>
</dbReference>
<dbReference type="CDD" id="cd06261">
    <property type="entry name" value="TM_PBP2"/>
    <property type="match status" value="1"/>
</dbReference>
<evidence type="ECO:0000256" key="7">
    <source>
        <dbReference type="ARBA" id="ARBA00022989"/>
    </source>
</evidence>
<evidence type="ECO:0000313" key="12">
    <source>
        <dbReference type="Proteomes" id="UP000024332"/>
    </source>
</evidence>
<dbReference type="STRING" id="1160895.CM19_10720"/>
<keyword evidence="6 9" id="KW-0812">Transmembrane</keyword>
<evidence type="ECO:0000256" key="5">
    <source>
        <dbReference type="ARBA" id="ARBA00022597"/>
    </source>
</evidence>
<feature type="transmembrane region" description="Helical" evidence="9">
    <location>
        <begin position="373"/>
        <end position="394"/>
    </location>
</feature>
<evidence type="ECO:0000256" key="9">
    <source>
        <dbReference type="RuleBase" id="RU363032"/>
    </source>
</evidence>
<dbReference type="InterPro" id="IPR050901">
    <property type="entry name" value="BP-dep_ABC_trans_perm"/>
</dbReference>
<dbReference type="GO" id="GO:0055085">
    <property type="term" value="P:transmembrane transport"/>
    <property type="evidence" value="ECO:0007669"/>
    <property type="project" value="InterPro"/>
</dbReference>
<gene>
    <name evidence="11" type="ORF">CM19_10720</name>
</gene>
<evidence type="ECO:0000256" key="4">
    <source>
        <dbReference type="ARBA" id="ARBA00022475"/>
    </source>
</evidence>
<dbReference type="PANTHER" id="PTHR32243">
    <property type="entry name" value="MALTOSE TRANSPORT SYSTEM PERMEASE-RELATED"/>
    <property type="match status" value="1"/>
</dbReference>
<evidence type="ECO:0000256" key="6">
    <source>
        <dbReference type="ARBA" id="ARBA00022692"/>
    </source>
</evidence>